<protein>
    <submittedName>
        <fullName evidence="1">Uncharacterized protein</fullName>
    </submittedName>
</protein>
<evidence type="ECO:0000313" key="2">
    <source>
        <dbReference type="Proteomes" id="UP000194857"/>
    </source>
</evidence>
<evidence type="ECO:0000313" key="1">
    <source>
        <dbReference type="EMBL" id="OTI63094.1"/>
    </source>
</evidence>
<name>A0A241XRQ0_PSEAI</name>
<sequence>MPMHTSPENLLQQWLVSTPDWRQHMLGVLGGDYEGVLQDCTLHFRPLGVIGNLRCCESLEAPYKIFDLGYSIMGQGRPVISHDEFEQLIQKGQVCKACLDDTELNRLLVNALSDD</sequence>
<reference evidence="2" key="1">
    <citation type="submission" date="2017-05" db="EMBL/GenBank/DDBJ databases">
        <authorList>
            <person name="Giani T."/>
            <person name="Arena F."/>
            <person name="Pollini S."/>
            <person name="Di Pilato V."/>
            <person name="D'Andrea M.M."/>
            <person name="Henrici De Angelis L."/>
            <person name="Bassetti M."/>
            <person name="Rossolini G.M."/>
        </authorList>
    </citation>
    <scope>NUCLEOTIDE SEQUENCE [LARGE SCALE GENOMIC DNA]</scope>
    <source>
        <strain evidence="2">S567_C10_BS</strain>
    </source>
</reference>
<comment type="caution">
    <text evidence="1">The sequence shown here is derived from an EMBL/GenBank/DDBJ whole genome shotgun (WGS) entry which is preliminary data.</text>
</comment>
<dbReference type="AlphaFoldDB" id="A0A241XRQ0"/>
<proteinExistence type="predicted"/>
<accession>A0A241XRQ0</accession>
<dbReference type="Proteomes" id="UP000194857">
    <property type="component" value="Unassembled WGS sequence"/>
</dbReference>
<organism evidence="1 2">
    <name type="scientific">Pseudomonas aeruginosa</name>
    <dbReference type="NCBI Taxonomy" id="287"/>
    <lineage>
        <taxon>Bacteria</taxon>
        <taxon>Pseudomonadati</taxon>
        <taxon>Pseudomonadota</taxon>
        <taxon>Gammaproteobacteria</taxon>
        <taxon>Pseudomonadales</taxon>
        <taxon>Pseudomonadaceae</taxon>
        <taxon>Pseudomonas</taxon>
    </lineage>
</organism>
<dbReference type="EMBL" id="NFFZ01000004">
    <property type="protein sequence ID" value="OTI63094.1"/>
    <property type="molecule type" value="Genomic_DNA"/>
</dbReference>
<gene>
    <name evidence="1" type="ORF">CAZ10_09655</name>
</gene>